<dbReference type="GO" id="GO:0003676">
    <property type="term" value="F:nucleic acid binding"/>
    <property type="evidence" value="ECO:0007669"/>
    <property type="project" value="InterPro"/>
</dbReference>
<dbReference type="Pfam" id="PF01844">
    <property type="entry name" value="HNH"/>
    <property type="match status" value="1"/>
</dbReference>
<evidence type="ECO:0000259" key="2">
    <source>
        <dbReference type="Pfam" id="PF01844"/>
    </source>
</evidence>
<name>A0A014MAL1_9BURK</name>
<reference evidence="3 4" key="1">
    <citation type="submission" date="2014-01" db="EMBL/GenBank/DDBJ databases">
        <title>Interspecies Systems Biology Uncovers Metabolites Affecting C. elegans Gene Expression and Life History Traits.</title>
        <authorList>
            <person name="Watson E."/>
            <person name="Macneil L.T."/>
            <person name="Ritter A.D."/>
            <person name="Yilmaz L.S."/>
            <person name="Rosebrock A.P."/>
            <person name="Caudy A.A."/>
            <person name="Walhout A.J."/>
        </authorList>
    </citation>
    <scope>NUCLEOTIDE SEQUENCE [LARGE SCALE GENOMIC DNA]</scope>
    <source>
        <strain evidence="3 4">DA1877</strain>
    </source>
</reference>
<dbReference type="InterPro" id="IPR003615">
    <property type="entry name" value="HNH_nuc"/>
</dbReference>
<keyword evidence="4" id="KW-1185">Reference proteome</keyword>
<dbReference type="GO" id="GO:0008270">
    <property type="term" value="F:zinc ion binding"/>
    <property type="evidence" value="ECO:0007669"/>
    <property type="project" value="InterPro"/>
</dbReference>
<sequence>MLDHHVPLEEGGTNEESNLRGLCHDCHDAKSERERQRGLQRAWSNYRDR</sequence>
<dbReference type="GO" id="GO:0004519">
    <property type="term" value="F:endonuclease activity"/>
    <property type="evidence" value="ECO:0007669"/>
    <property type="project" value="InterPro"/>
</dbReference>
<evidence type="ECO:0000313" key="3">
    <source>
        <dbReference type="EMBL" id="EXU78776.1"/>
    </source>
</evidence>
<evidence type="ECO:0000256" key="1">
    <source>
        <dbReference type="SAM" id="MobiDB-lite"/>
    </source>
</evidence>
<dbReference type="InterPro" id="IPR002711">
    <property type="entry name" value="HNH"/>
</dbReference>
<accession>A0A014MAL1</accession>
<dbReference type="Proteomes" id="UP000020766">
    <property type="component" value="Unassembled WGS sequence"/>
</dbReference>
<feature type="region of interest" description="Disordered" evidence="1">
    <location>
        <begin position="30"/>
        <end position="49"/>
    </location>
</feature>
<protein>
    <recommendedName>
        <fullName evidence="2">HNH domain-containing protein</fullName>
    </recommendedName>
</protein>
<dbReference type="Gene3D" id="1.10.30.50">
    <property type="match status" value="1"/>
</dbReference>
<organism evidence="3 4">
    <name type="scientific">Comamonas aquatica DA1877</name>
    <dbReference type="NCBI Taxonomy" id="1457173"/>
    <lineage>
        <taxon>Bacteria</taxon>
        <taxon>Pseudomonadati</taxon>
        <taxon>Pseudomonadota</taxon>
        <taxon>Betaproteobacteria</taxon>
        <taxon>Burkholderiales</taxon>
        <taxon>Comamonadaceae</taxon>
        <taxon>Comamonas</taxon>
    </lineage>
</organism>
<feature type="region of interest" description="Disordered" evidence="1">
    <location>
        <begin position="1"/>
        <end position="21"/>
    </location>
</feature>
<proteinExistence type="predicted"/>
<feature type="domain" description="HNH" evidence="2">
    <location>
        <begin position="2"/>
        <end position="33"/>
    </location>
</feature>
<evidence type="ECO:0000313" key="4">
    <source>
        <dbReference type="Proteomes" id="UP000020766"/>
    </source>
</evidence>
<dbReference type="CDD" id="cd00085">
    <property type="entry name" value="HNHc"/>
    <property type="match status" value="1"/>
</dbReference>
<dbReference type="AlphaFoldDB" id="A0A014MAL1"/>
<dbReference type="PATRIC" id="fig|1457173.3.peg.3368"/>
<comment type="caution">
    <text evidence="3">The sequence shown here is derived from an EMBL/GenBank/DDBJ whole genome shotgun (WGS) entry which is preliminary data.</text>
</comment>
<dbReference type="EMBL" id="JBOK01000027">
    <property type="protein sequence ID" value="EXU78776.1"/>
    <property type="molecule type" value="Genomic_DNA"/>
</dbReference>
<gene>
    <name evidence="3" type="ORF">AX13_09815</name>
</gene>